<evidence type="ECO:0000313" key="6">
    <source>
        <dbReference type="Proteomes" id="UP000248798"/>
    </source>
</evidence>
<evidence type="ECO:0000313" key="5">
    <source>
        <dbReference type="EMBL" id="RAM00615.1"/>
    </source>
</evidence>
<dbReference type="GO" id="GO:0005886">
    <property type="term" value="C:plasma membrane"/>
    <property type="evidence" value="ECO:0007669"/>
    <property type="project" value="InterPro"/>
</dbReference>
<dbReference type="Pfam" id="PF02608">
    <property type="entry name" value="Bmp"/>
    <property type="match status" value="1"/>
</dbReference>
<dbReference type="EMBL" id="CP036313">
    <property type="protein sequence ID" value="QBH15271.1"/>
    <property type="molecule type" value="Genomic_DNA"/>
</dbReference>
<name>A0A328FBW9_9BACT</name>
<evidence type="ECO:0000256" key="2">
    <source>
        <dbReference type="SAM" id="SignalP"/>
    </source>
</evidence>
<reference evidence="4 7" key="2">
    <citation type="submission" date="2019-02" db="EMBL/GenBank/DDBJ databases">
        <title>Complete genome sequence of Desulfobacter hydrogenophilus AcRS1.</title>
        <authorList>
            <person name="Marietou A."/>
            <person name="Lund M.B."/>
            <person name="Marshall I.P.G."/>
            <person name="Schreiber L."/>
            <person name="Jorgensen B."/>
        </authorList>
    </citation>
    <scope>NUCLEOTIDE SEQUENCE [LARGE SCALE GENOMIC DNA]</scope>
    <source>
        <strain evidence="4 7">AcRS1</strain>
    </source>
</reference>
<proteinExistence type="predicted"/>
<protein>
    <submittedName>
        <fullName evidence="5">BMP family ABC transporter substrate-binding protein</fullName>
    </submittedName>
</protein>
<dbReference type="AlphaFoldDB" id="A0A328FBW9"/>
<feature type="signal peptide" evidence="2">
    <location>
        <begin position="1"/>
        <end position="21"/>
    </location>
</feature>
<dbReference type="Proteomes" id="UP000248798">
    <property type="component" value="Unassembled WGS sequence"/>
</dbReference>
<dbReference type="PANTHER" id="PTHR43208">
    <property type="entry name" value="ABC TRANSPORTER SUBSTRATE-BINDING PROTEIN"/>
    <property type="match status" value="1"/>
</dbReference>
<dbReference type="OrthoDB" id="9769871at2"/>
<accession>A0A328FBW9</accession>
<dbReference type="InterPro" id="IPR052910">
    <property type="entry name" value="ABC-Purine-Binding"/>
</dbReference>
<organism evidence="5 6">
    <name type="scientific">Desulfobacter hydrogenophilus</name>
    <dbReference type="NCBI Taxonomy" id="2291"/>
    <lineage>
        <taxon>Bacteria</taxon>
        <taxon>Pseudomonadati</taxon>
        <taxon>Thermodesulfobacteriota</taxon>
        <taxon>Desulfobacteria</taxon>
        <taxon>Desulfobacterales</taxon>
        <taxon>Desulfobacteraceae</taxon>
        <taxon>Desulfobacter</taxon>
    </lineage>
</organism>
<dbReference type="RefSeq" id="WP_111959242.1">
    <property type="nucleotide sequence ID" value="NZ_CP036313.1"/>
</dbReference>
<evidence type="ECO:0000313" key="4">
    <source>
        <dbReference type="EMBL" id="QBH15271.1"/>
    </source>
</evidence>
<gene>
    <name evidence="5" type="ORF">DO021_17995</name>
    <name evidence="4" type="ORF">EYB58_21575</name>
</gene>
<sequence length="411" mass="45913">MKIKMSVMIAGFVFLFAMILAGCGEQDKPKQAYKVPEKAAKQQEAPTAGKKLKAGFLYVGPVGDYGWSHAHDLGKRHVESLYPWLETVIVESVAESDSLRIMDRLVQQQKCDVIFTTSFGYMDDTVKAAEKYPDTKFMHCSGFKQSANLGTYFGDLYQMYYLNGMMAGALTKSNKLGYVAAFPIPELIRHIDAYALGAKAVNPDATVNVKWIYAWYGPDKAKEAAEALIAEGCDALAFTEDTPSVIEVGQSHCEKGKQIYTFSHYSPMQAYGKDSVVSGQRMDWGGMYARILKDIYEGNWDPSRDIWWLAKEKAAILGGSPDDAINPEFIEPLQQAMIKTEQYGEISAYDLVMKRYEQMKQGVDVFDPFMGPISDNKGEIKIKAGERASKQDLLSMMYYVDNVEGEIPNSN</sequence>
<evidence type="ECO:0000259" key="3">
    <source>
        <dbReference type="Pfam" id="PF02608"/>
    </source>
</evidence>
<dbReference type="Gene3D" id="3.40.50.2300">
    <property type="match status" value="2"/>
</dbReference>
<evidence type="ECO:0000256" key="1">
    <source>
        <dbReference type="ARBA" id="ARBA00022729"/>
    </source>
</evidence>
<dbReference type="Proteomes" id="UP000293902">
    <property type="component" value="Chromosome"/>
</dbReference>
<feature type="chain" id="PRO_5030062912" evidence="2">
    <location>
        <begin position="22"/>
        <end position="411"/>
    </location>
</feature>
<reference evidence="5 6" key="1">
    <citation type="submission" date="2018-06" db="EMBL/GenBank/DDBJ databases">
        <title>Complete Genome Sequence of Desulfobacter hydrogenophilus (DSM3380).</title>
        <authorList>
            <person name="Marietou A."/>
            <person name="Schreiber L."/>
            <person name="Marshall I."/>
            <person name="Jorgensen B."/>
        </authorList>
    </citation>
    <scope>NUCLEOTIDE SEQUENCE [LARGE SCALE GENOMIC DNA]</scope>
    <source>
        <strain evidence="5 6">DSM 3380</strain>
    </source>
</reference>
<dbReference type="PROSITE" id="PS51257">
    <property type="entry name" value="PROKAR_LIPOPROTEIN"/>
    <property type="match status" value="1"/>
</dbReference>
<dbReference type="InterPro" id="IPR003760">
    <property type="entry name" value="PnrA-like"/>
</dbReference>
<keyword evidence="7" id="KW-1185">Reference proteome</keyword>
<evidence type="ECO:0000313" key="7">
    <source>
        <dbReference type="Proteomes" id="UP000293902"/>
    </source>
</evidence>
<keyword evidence="1 2" id="KW-0732">Signal</keyword>
<dbReference type="CDD" id="cd19963">
    <property type="entry name" value="PBP1_BMP-like"/>
    <property type="match status" value="1"/>
</dbReference>
<dbReference type="PANTHER" id="PTHR43208:SF1">
    <property type="entry name" value="ABC TRANSPORTER SUBSTRATE-BINDING PROTEIN"/>
    <property type="match status" value="1"/>
</dbReference>
<feature type="domain" description="ABC transporter substrate-binding protein PnrA-like" evidence="3">
    <location>
        <begin position="52"/>
        <end position="316"/>
    </location>
</feature>
<dbReference type="EMBL" id="QLNI01000042">
    <property type="protein sequence ID" value="RAM00615.1"/>
    <property type="molecule type" value="Genomic_DNA"/>
</dbReference>